<dbReference type="Proteomes" id="UP000186391">
    <property type="component" value="Unassembled WGS sequence"/>
</dbReference>
<evidence type="ECO:0000313" key="5">
    <source>
        <dbReference type="Proteomes" id="UP000186391"/>
    </source>
</evidence>
<dbReference type="InterPro" id="IPR036397">
    <property type="entry name" value="RNaseH_sf"/>
</dbReference>
<dbReference type="GO" id="GO:0003676">
    <property type="term" value="F:nucleic acid binding"/>
    <property type="evidence" value="ECO:0007669"/>
    <property type="project" value="InterPro"/>
</dbReference>
<evidence type="ECO:0000256" key="2">
    <source>
        <dbReference type="ARBA" id="ARBA00035032"/>
    </source>
</evidence>
<feature type="domain" description="Piwi" evidence="3">
    <location>
        <begin position="442"/>
        <end position="725"/>
    </location>
</feature>
<reference evidence="4 5" key="1">
    <citation type="submission" date="2016-11" db="EMBL/GenBank/DDBJ databases">
        <title>Draft Genome Sequences of Nine Cyanobacterial Strains from Diverse Habitats.</title>
        <authorList>
            <person name="Zhu T."/>
            <person name="Hou S."/>
            <person name="Lu X."/>
            <person name="Hess W.R."/>
        </authorList>
    </citation>
    <scope>NUCLEOTIDE SEQUENCE [LARGE SCALE GENOMIC DNA]</scope>
    <source>
        <strain evidence="4 5">NIES-592</strain>
    </source>
</reference>
<dbReference type="EMBL" id="MRCA01000004">
    <property type="protein sequence ID" value="OKH14382.1"/>
    <property type="molecule type" value="Genomic_DNA"/>
</dbReference>
<dbReference type="Pfam" id="PF02171">
    <property type="entry name" value="Piwi"/>
    <property type="match status" value="1"/>
</dbReference>
<organism evidence="4 5">
    <name type="scientific">Fischerella major NIES-592</name>
    <dbReference type="NCBI Taxonomy" id="210994"/>
    <lineage>
        <taxon>Bacteria</taxon>
        <taxon>Bacillati</taxon>
        <taxon>Cyanobacteriota</taxon>
        <taxon>Cyanophyceae</taxon>
        <taxon>Nostocales</taxon>
        <taxon>Hapalosiphonaceae</taxon>
        <taxon>Fischerella</taxon>
    </lineage>
</organism>
<comment type="similarity">
    <text evidence="1">Belongs to the argonaute family. Long pAgo subfamily.</text>
</comment>
<dbReference type="PROSITE" id="PS50822">
    <property type="entry name" value="PIWI"/>
    <property type="match status" value="1"/>
</dbReference>
<keyword evidence="5" id="KW-1185">Reference proteome</keyword>
<dbReference type="RefSeq" id="WP_073555659.1">
    <property type="nucleotide sequence ID" value="NZ_MRCA01000004.1"/>
</dbReference>
<dbReference type="Gene3D" id="3.30.420.10">
    <property type="entry name" value="Ribonuclease H-like superfamily/Ribonuclease H"/>
    <property type="match status" value="1"/>
</dbReference>
<evidence type="ECO:0000256" key="1">
    <source>
        <dbReference type="ARBA" id="ARBA00035012"/>
    </source>
</evidence>
<name>A0A1U7H0I4_9CYAN</name>
<dbReference type="Gene3D" id="3.40.50.2300">
    <property type="match status" value="1"/>
</dbReference>
<dbReference type="SUPFAM" id="SSF53098">
    <property type="entry name" value="Ribonuclease H-like"/>
    <property type="match status" value="1"/>
</dbReference>
<dbReference type="OrthoDB" id="436401at2"/>
<evidence type="ECO:0000313" key="4">
    <source>
        <dbReference type="EMBL" id="OKH14382.1"/>
    </source>
</evidence>
<dbReference type="InterPro" id="IPR003165">
    <property type="entry name" value="Piwi"/>
</dbReference>
<comment type="caution">
    <text evidence="4">The sequence shown here is derived from an EMBL/GenBank/DDBJ whole genome shotgun (WGS) entry which is preliminary data.</text>
</comment>
<dbReference type="AlphaFoldDB" id="A0A1U7H0I4"/>
<dbReference type="SMART" id="SM00950">
    <property type="entry name" value="Piwi"/>
    <property type="match status" value="1"/>
</dbReference>
<dbReference type="InterPro" id="IPR012337">
    <property type="entry name" value="RNaseH-like_sf"/>
</dbReference>
<proteinExistence type="inferred from homology"/>
<protein>
    <recommendedName>
        <fullName evidence="2">Protein argonaute</fullName>
    </recommendedName>
</protein>
<accession>A0A1U7H0I4</accession>
<evidence type="ECO:0000259" key="3">
    <source>
        <dbReference type="PROSITE" id="PS50822"/>
    </source>
</evidence>
<sequence>MSVAIVSPQMYKSLSEVFPLTASQLNFMCFRLTPEIEKKDGNRLSYHFSLKLPETVVIWHQPYFWVLASSNRQIPNKDELQETLIRIQNEVDDFKERLFGFQSVRHPQLTPFIISLFAVQVLKKTKFDYPIAFSNNGVIVRREPDFWTESIELQDSLHPALTLTVSSSIVFRDNLAEFYEKHHQREKPEQFLIGLKVQEIERGNNAIIVGLVGTIGEHRDQLLEKATGSTSKQALREAPDNQPVVAIQFGKDTKQFYYAMAALRPCVTSETANQFEVEYGKLLKATKISHQERTNLLASYKKTAQESLAAYGIRLELSVNSRDYPSFFWQPPVKIEDTKLLFGNGITGKRTEVLKGLSIGGVYRRHGKFQDKSKVIQIAALKLCDVTVSLFLKQLTQRLAKYGFRSEIITKKPLSIKNLATAEARAAVEKAVNELVEIPHDIVLAFLPESDRHTDDTDEGSFYHQIYSLLLRRQIASQIIYEDTLSNSGNYQYILNQVIPGILAKLGNLPFILAESLDIADHFIGLDISRISKKTQVGTRNACASVRLYGRQGEFIRYRLEDDLIDGEAIPPKLLERLLPATELANKTILIYRDGSFVGKEADYLVERAKAIDAKFILVECKKSGVPRLYNLEQKTVIAPSQGLALRLSSREAILVTTKVPDKVGLARPIRLTIHEKGHQVSIESVLDTTLKLTLLHHGALKEPRLPMPLYGSDRMAYLRLQGIRPSVMEGDRQFWL</sequence>
<gene>
    <name evidence="4" type="ORF">NIES592_09970</name>
</gene>